<evidence type="ECO:0000313" key="3">
    <source>
        <dbReference type="Proteomes" id="UP000265663"/>
    </source>
</evidence>
<gene>
    <name evidence="2" type="ORF">GMOD_00007884</name>
</gene>
<dbReference type="SUPFAM" id="SSF51905">
    <property type="entry name" value="FAD/NAD(P)-binding domain"/>
    <property type="match status" value="1"/>
</dbReference>
<dbReference type="OrthoDB" id="655030at2759"/>
<reference evidence="2 3" key="1">
    <citation type="journal article" date="2014" name="PLoS ONE">
        <title>De novo Genome Assembly of the Fungal Plant Pathogen Pyrenophora semeniperda.</title>
        <authorList>
            <person name="Soliai M.M."/>
            <person name="Meyer S.E."/>
            <person name="Udall J.A."/>
            <person name="Elzinga D.E."/>
            <person name="Hermansen R.A."/>
            <person name="Bodily P.M."/>
            <person name="Hart A.A."/>
            <person name="Coleman C.E."/>
        </authorList>
    </citation>
    <scope>NUCLEOTIDE SEQUENCE [LARGE SCALE GENOMIC DNA]</scope>
    <source>
        <strain evidence="2 3">CCB06</strain>
        <tissue evidence="2">Mycelium</tissue>
    </source>
</reference>
<name>A0A3M7MFX4_9PLEO</name>
<proteinExistence type="predicted"/>
<dbReference type="InterPro" id="IPR036188">
    <property type="entry name" value="FAD/NAD-bd_sf"/>
</dbReference>
<sequence length="120" mass="13284">MSARPLNILISGSGICGPSCVYWLHRFLPTAQITIVERSPEPRLGGQAVDLRSACIPIVKKMGLLETVKERNTTEMGMEFVYLDGKRKALFPKSGEEERQSGKMPNSHVSHTEVLSKNSN</sequence>
<keyword evidence="2" id="KW-0503">Monooxygenase</keyword>
<accession>A0A3M7MFX4</accession>
<protein>
    <submittedName>
        <fullName evidence="2">Salicylate 1-monooxygenase</fullName>
    </submittedName>
</protein>
<keyword evidence="2" id="KW-0560">Oxidoreductase</keyword>
<evidence type="ECO:0000256" key="1">
    <source>
        <dbReference type="SAM" id="MobiDB-lite"/>
    </source>
</evidence>
<dbReference type="AlphaFoldDB" id="A0A3M7MFX4"/>
<dbReference type="InterPro" id="IPR051704">
    <property type="entry name" value="FAD_aromatic-hydroxylase"/>
</dbReference>
<evidence type="ECO:0000313" key="2">
    <source>
        <dbReference type="EMBL" id="RMZ73377.1"/>
    </source>
</evidence>
<dbReference type="Proteomes" id="UP000265663">
    <property type="component" value="Unassembled WGS sequence"/>
</dbReference>
<feature type="compositionally biased region" description="Polar residues" evidence="1">
    <location>
        <begin position="103"/>
        <end position="120"/>
    </location>
</feature>
<dbReference type="GO" id="GO:0004497">
    <property type="term" value="F:monooxygenase activity"/>
    <property type="evidence" value="ECO:0007669"/>
    <property type="project" value="UniProtKB-KW"/>
</dbReference>
<dbReference type="EMBL" id="KE747840">
    <property type="protein sequence ID" value="RMZ73377.1"/>
    <property type="molecule type" value="Genomic_DNA"/>
</dbReference>
<dbReference type="Gene3D" id="3.50.50.60">
    <property type="entry name" value="FAD/NAD(P)-binding domain"/>
    <property type="match status" value="1"/>
</dbReference>
<dbReference type="PANTHER" id="PTHR46865:SF2">
    <property type="entry name" value="MONOOXYGENASE"/>
    <property type="match status" value="1"/>
</dbReference>
<dbReference type="PANTHER" id="PTHR46865">
    <property type="entry name" value="OXIDOREDUCTASE-RELATED"/>
    <property type="match status" value="1"/>
</dbReference>
<dbReference type="Gene3D" id="3.30.9.30">
    <property type="match status" value="1"/>
</dbReference>
<keyword evidence="3" id="KW-1185">Reference proteome</keyword>
<organism evidence="2 3">
    <name type="scientific">Pyrenophora seminiperda CCB06</name>
    <dbReference type="NCBI Taxonomy" id="1302712"/>
    <lineage>
        <taxon>Eukaryota</taxon>
        <taxon>Fungi</taxon>
        <taxon>Dikarya</taxon>
        <taxon>Ascomycota</taxon>
        <taxon>Pezizomycotina</taxon>
        <taxon>Dothideomycetes</taxon>
        <taxon>Pleosporomycetidae</taxon>
        <taxon>Pleosporales</taxon>
        <taxon>Pleosporineae</taxon>
        <taxon>Pleosporaceae</taxon>
        <taxon>Pyrenophora</taxon>
    </lineage>
</organism>
<feature type="region of interest" description="Disordered" evidence="1">
    <location>
        <begin position="92"/>
        <end position="120"/>
    </location>
</feature>